<feature type="compositionally biased region" description="Basic and acidic residues" evidence="6">
    <location>
        <begin position="213"/>
        <end position="227"/>
    </location>
</feature>
<evidence type="ECO:0000256" key="2">
    <source>
        <dbReference type="ARBA" id="ARBA00022771"/>
    </source>
</evidence>
<feature type="domain" description="RING-type" evidence="7">
    <location>
        <begin position="175"/>
        <end position="246"/>
    </location>
</feature>
<evidence type="ECO:0000313" key="9">
    <source>
        <dbReference type="Proteomes" id="UP001142055"/>
    </source>
</evidence>
<evidence type="ECO:0000313" key="8">
    <source>
        <dbReference type="EMBL" id="KAJ6215427.1"/>
    </source>
</evidence>
<keyword evidence="1" id="KW-0479">Metal-binding</keyword>
<dbReference type="PROSITE" id="PS00518">
    <property type="entry name" value="ZF_RING_1"/>
    <property type="match status" value="1"/>
</dbReference>
<dbReference type="InterPro" id="IPR001841">
    <property type="entry name" value="Znf_RING"/>
</dbReference>
<evidence type="ECO:0000259" key="7">
    <source>
        <dbReference type="PROSITE" id="PS50089"/>
    </source>
</evidence>
<accession>A0A9Q0LZZ4</accession>
<dbReference type="AlphaFoldDB" id="A0A9Q0LZZ4"/>
<dbReference type="SUPFAM" id="SSF57850">
    <property type="entry name" value="RING/U-box"/>
    <property type="match status" value="1"/>
</dbReference>
<dbReference type="GO" id="GO:0008270">
    <property type="term" value="F:zinc ion binding"/>
    <property type="evidence" value="ECO:0007669"/>
    <property type="project" value="UniProtKB-KW"/>
</dbReference>
<dbReference type="Pfam" id="PF14634">
    <property type="entry name" value="zf-RING_5"/>
    <property type="match status" value="1"/>
</dbReference>
<proteinExistence type="predicted"/>
<feature type="region of interest" description="Disordered" evidence="6">
    <location>
        <begin position="23"/>
        <end position="67"/>
    </location>
</feature>
<evidence type="ECO:0000256" key="3">
    <source>
        <dbReference type="ARBA" id="ARBA00022833"/>
    </source>
</evidence>
<dbReference type="PANTHER" id="PTHR23041">
    <property type="entry name" value="RING FINGER DOMAIN-CONTAINING"/>
    <property type="match status" value="1"/>
</dbReference>
<keyword evidence="2 4" id="KW-0863">Zinc-finger</keyword>
<feature type="compositionally biased region" description="Low complexity" evidence="6">
    <location>
        <begin position="30"/>
        <end position="65"/>
    </location>
</feature>
<keyword evidence="5" id="KW-0175">Coiled coil</keyword>
<dbReference type="Proteomes" id="UP001142055">
    <property type="component" value="Chromosome 4"/>
</dbReference>
<keyword evidence="3" id="KW-0862">Zinc</keyword>
<dbReference type="InterPro" id="IPR017907">
    <property type="entry name" value="Znf_RING_CS"/>
</dbReference>
<dbReference type="EMBL" id="JAPWDV010000004">
    <property type="protein sequence ID" value="KAJ6215427.1"/>
    <property type="molecule type" value="Genomic_DNA"/>
</dbReference>
<name>A0A9Q0LZZ4_BLOTA</name>
<organism evidence="8 9">
    <name type="scientific">Blomia tropicalis</name>
    <name type="common">Mite</name>
    <dbReference type="NCBI Taxonomy" id="40697"/>
    <lineage>
        <taxon>Eukaryota</taxon>
        <taxon>Metazoa</taxon>
        <taxon>Ecdysozoa</taxon>
        <taxon>Arthropoda</taxon>
        <taxon>Chelicerata</taxon>
        <taxon>Arachnida</taxon>
        <taxon>Acari</taxon>
        <taxon>Acariformes</taxon>
        <taxon>Sarcoptiformes</taxon>
        <taxon>Astigmata</taxon>
        <taxon>Glycyphagoidea</taxon>
        <taxon>Echimyopodidae</taxon>
        <taxon>Blomia</taxon>
    </lineage>
</organism>
<evidence type="ECO:0000256" key="4">
    <source>
        <dbReference type="PROSITE-ProRule" id="PRU00175"/>
    </source>
</evidence>
<evidence type="ECO:0000256" key="5">
    <source>
        <dbReference type="SAM" id="Coils"/>
    </source>
</evidence>
<dbReference type="SMART" id="SM00184">
    <property type="entry name" value="RING"/>
    <property type="match status" value="1"/>
</dbReference>
<dbReference type="Gene3D" id="3.30.40.10">
    <property type="entry name" value="Zinc/RING finger domain, C3HC4 (zinc finger)"/>
    <property type="match status" value="1"/>
</dbReference>
<evidence type="ECO:0000256" key="1">
    <source>
        <dbReference type="ARBA" id="ARBA00022723"/>
    </source>
</evidence>
<dbReference type="InterPro" id="IPR047134">
    <property type="entry name" value="RNF4"/>
</dbReference>
<dbReference type="PANTHER" id="PTHR23041:SF78">
    <property type="entry name" value="E3 UBIQUITIN-PROTEIN LIGASE RNF4"/>
    <property type="match status" value="1"/>
</dbReference>
<feature type="region of interest" description="Disordered" evidence="6">
    <location>
        <begin position="213"/>
        <end position="240"/>
    </location>
</feature>
<sequence length="264" mass="31016">MQNHHGLYLFMIRSHLSRLDSKTKIETNPNAKTTKLSLKTNSTKASSSSSNSTNTTSTSTSTKTKIQSTHLKMMEDNQTKYNLEQCLMMGTFRYLTDSDHINLNHNNNKKDENDDDDDDDETKKFIKKIMEQFKMEKLRHERIMFEQMEENRLLRERMEQMEQELLNMKQNRMICSICFDPIDEIIHSGRSLMSTFCGHIFCDQCLRRTMVGGDEKRSRDAREREQRNGGASSSSKRKKFTCPRCRKTIPTMIEHGKYSHQLYI</sequence>
<evidence type="ECO:0000256" key="6">
    <source>
        <dbReference type="SAM" id="MobiDB-lite"/>
    </source>
</evidence>
<gene>
    <name evidence="8" type="ORF">RDWZM_009927</name>
</gene>
<dbReference type="PROSITE" id="PS50089">
    <property type="entry name" value="ZF_RING_2"/>
    <property type="match status" value="1"/>
</dbReference>
<keyword evidence="9" id="KW-1185">Reference proteome</keyword>
<comment type="caution">
    <text evidence="8">The sequence shown here is derived from an EMBL/GenBank/DDBJ whole genome shotgun (WGS) entry which is preliminary data.</text>
</comment>
<dbReference type="InterPro" id="IPR013083">
    <property type="entry name" value="Znf_RING/FYVE/PHD"/>
</dbReference>
<feature type="coiled-coil region" evidence="5">
    <location>
        <begin position="144"/>
        <end position="171"/>
    </location>
</feature>
<reference evidence="8" key="1">
    <citation type="submission" date="2022-12" db="EMBL/GenBank/DDBJ databases">
        <title>Genome assemblies of Blomia tropicalis.</title>
        <authorList>
            <person name="Cui Y."/>
        </authorList>
    </citation>
    <scope>NUCLEOTIDE SEQUENCE</scope>
    <source>
        <tissue evidence="8">Adult mites</tissue>
    </source>
</reference>
<protein>
    <recommendedName>
        <fullName evidence="7">RING-type domain-containing protein</fullName>
    </recommendedName>
</protein>